<dbReference type="AlphaFoldDB" id="D8PCG8"/>
<dbReference type="EMBL" id="FP929003">
    <property type="protein sequence ID" value="CBK40927.1"/>
    <property type="molecule type" value="Genomic_DNA"/>
</dbReference>
<sequence>MPRLYHSGDQIEPAESADILAQVRIVRGPSPLTIAASMSTIAKALMGQNFGRGGLGRAADPGAGAPRKDEEARR</sequence>
<gene>
    <name evidence="2" type="ORF">NIDE1170</name>
</gene>
<dbReference type="KEGG" id="nde:NIDE1170"/>
<evidence type="ECO:0000313" key="3">
    <source>
        <dbReference type="Proteomes" id="UP000001660"/>
    </source>
</evidence>
<name>D8PCG8_9BACT</name>
<dbReference type="HOGENOM" id="CLU_2680861_0_0_0"/>
<organism evidence="2 3">
    <name type="scientific">Nitrospira defluvii</name>
    <dbReference type="NCBI Taxonomy" id="330214"/>
    <lineage>
        <taxon>Bacteria</taxon>
        <taxon>Pseudomonadati</taxon>
        <taxon>Nitrospirota</taxon>
        <taxon>Nitrospiria</taxon>
        <taxon>Nitrospirales</taxon>
        <taxon>Nitrospiraceae</taxon>
        <taxon>Nitrospira</taxon>
    </lineage>
</organism>
<keyword evidence="3" id="KW-1185">Reference proteome</keyword>
<feature type="region of interest" description="Disordered" evidence="1">
    <location>
        <begin position="50"/>
        <end position="74"/>
    </location>
</feature>
<proteinExistence type="predicted"/>
<protein>
    <submittedName>
        <fullName evidence="2">Uncharacterized protein</fullName>
    </submittedName>
</protein>
<reference evidence="2 3" key="1">
    <citation type="journal article" date="2010" name="Proc. Natl. Acad. Sci. U.S.A.">
        <title>A Nitrospira metagenome illuminates the physiology and evolution of globally important nitrite-oxidizing bacteria.</title>
        <authorList>
            <person name="Lucker S."/>
            <person name="Wagner M."/>
            <person name="Maixner F."/>
            <person name="Pelletier E."/>
            <person name="Koch H."/>
            <person name="Vacherie B."/>
            <person name="Rattei T."/>
            <person name="Sinninghe Damste J."/>
            <person name="Spieck E."/>
            <person name="Le Paslier D."/>
            <person name="Daims H."/>
        </authorList>
    </citation>
    <scope>NUCLEOTIDE SEQUENCE [LARGE SCALE GENOMIC DNA]</scope>
</reference>
<accession>D8PCG8</accession>
<evidence type="ECO:0000256" key="1">
    <source>
        <dbReference type="SAM" id="MobiDB-lite"/>
    </source>
</evidence>
<dbReference type="Proteomes" id="UP000001660">
    <property type="component" value="Chromosome"/>
</dbReference>
<evidence type="ECO:0000313" key="2">
    <source>
        <dbReference type="EMBL" id="CBK40927.1"/>
    </source>
</evidence>
<dbReference type="STRING" id="330214.NIDE1170"/>